<evidence type="ECO:0000256" key="9">
    <source>
        <dbReference type="HAMAP-Rule" id="MF_00110"/>
    </source>
</evidence>
<dbReference type="Gene3D" id="3.40.50.1970">
    <property type="match status" value="1"/>
</dbReference>
<keyword evidence="9" id="KW-0963">Cytoplasm</keyword>
<dbReference type="EC" id="4.2.3.4" evidence="4 9"/>
<comment type="similarity">
    <text evidence="9">Belongs to the sugar phosphate cyclases superfamily. Dehydroquinate synthase family.</text>
</comment>
<dbReference type="InterPro" id="IPR016037">
    <property type="entry name" value="DHQ_synth_AroB"/>
</dbReference>
<dbReference type="Pfam" id="PF01761">
    <property type="entry name" value="DHQ_synthase"/>
    <property type="match status" value="1"/>
</dbReference>
<keyword evidence="8 9" id="KW-0456">Lyase</keyword>
<keyword evidence="5 9" id="KW-0028">Amino-acid biosynthesis</keyword>
<dbReference type="PANTHER" id="PTHR43622:SF7">
    <property type="entry name" value="3-DEHYDROQUINATE SYNTHASE, CHLOROPLASTIC"/>
    <property type="match status" value="1"/>
</dbReference>
<feature type="compositionally biased region" description="Polar residues" evidence="10">
    <location>
        <begin position="62"/>
        <end position="74"/>
    </location>
</feature>
<evidence type="ECO:0000259" key="11">
    <source>
        <dbReference type="Pfam" id="PF01761"/>
    </source>
</evidence>
<comment type="pathway">
    <text evidence="3 9">Metabolic intermediate biosynthesis; chorismate biosynthesis; chorismate from D-erythrose 4-phosphate and phosphoenolpyruvate: step 2/7.</text>
</comment>
<dbReference type="Pfam" id="PF24621">
    <property type="entry name" value="DHQS_C"/>
    <property type="match status" value="1"/>
</dbReference>
<keyword evidence="14" id="KW-1185">Reference proteome</keyword>
<feature type="binding site" evidence="9">
    <location>
        <begin position="241"/>
        <end position="242"/>
    </location>
    <ligand>
        <name>NAD(+)</name>
        <dbReference type="ChEBI" id="CHEBI:57540"/>
    </ligand>
</feature>
<dbReference type="HAMAP" id="MF_00110">
    <property type="entry name" value="DHQ_synthase"/>
    <property type="match status" value="1"/>
</dbReference>
<dbReference type="InterPro" id="IPR050071">
    <property type="entry name" value="Dehydroquinate_synthase"/>
</dbReference>
<dbReference type="GO" id="GO:0009423">
    <property type="term" value="P:chorismate biosynthetic process"/>
    <property type="evidence" value="ECO:0007669"/>
    <property type="project" value="UniProtKB-UniRule"/>
</dbReference>
<keyword evidence="9" id="KW-0479">Metal-binding</keyword>
<keyword evidence="9" id="KW-0547">Nucleotide-binding</keyword>
<evidence type="ECO:0000256" key="4">
    <source>
        <dbReference type="ARBA" id="ARBA00013031"/>
    </source>
</evidence>
<feature type="region of interest" description="Disordered" evidence="10">
    <location>
        <begin position="15"/>
        <end position="119"/>
    </location>
</feature>
<dbReference type="CDD" id="cd08195">
    <property type="entry name" value="DHQS"/>
    <property type="match status" value="1"/>
</dbReference>
<dbReference type="AlphaFoldDB" id="B1VDM2"/>
<dbReference type="eggNOG" id="COG0337">
    <property type="taxonomic scope" value="Bacteria"/>
</dbReference>
<feature type="binding site" evidence="9">
    <location>
        <begin position="183"/>
        <end position="188"/>
    </location>
    <ligand>
        <name>NAD(+)</name>
        <dbReference type="ChEBI" id="CHEBI:57540"/>
    </ligand>
</feature>
<dbReference type="Proteomes" id="UP000001727">
    <property type="component" value="Chromosome"/>
</dbReference>
<feature type="binding site" evidence="9">
    <location>
        <position position="375"/>
    </location>
    <ligand>
        <name>Zn(2+)</name>
        <dbReference type="ChEBI" id="CHEBI:29105"/>
    </ligand>
</feature>
<feature type="domain" description="3-dehydroquinate synthase N-terminal" evidence="11">
    <location>
        <begin position="180"/>
        <end position="291"/>
    </location>
</feature>
<comment type="function">
    <text evidence="9">Catalyzes the conversion of 3-deoxy-D-arabino-heptulosonate 7-phosphate (DAHP) to dehydroquinate (DHQ).</text>
</comment>
<evidence type="ECO:0000313" key="13">
    <source>
        <dbReference type="EMBL" id="CAQ04920.1"/>
    </source>
</evidence>
<dbReference type="SUPFAM" id="SSF56796">
    <property type="entry name" value="Dehydroquinate synthase-like"/>
    <property type="match status" value="1"/>
</dbReference>
<reference evidence="13 14" key="1">
    <citation type="journal article" date="2008" name="J. Biotechnol.">
        <title>The lifestyle of Corynebacterium urealyticum derived from its complete genome sequence established by pyrosequencing.</title>
        <authorList>
            <person name="Tauch A."/>
            <person name="Trost E."/>
            <person name="Tilker A."/>
            <person name="Ludewig U."/>
            <person name="Schneiker S."/>
            <person name="Goesmann A."/>
            <person name="Arnold W."/>
            <person name="Bekel T."/>
            <person name="Brinkrolf K."/>
            <person name="Brune I."/>
            <person name="Goetker S."/>
            <person name="Kalinowski J."/>
            <person name="Kamp P.-B."/>
            <person name="Lobo F.P."/>
            <person name="Viehoever P."/>
            <person name="Weisshaar B."/>
            <person name="Soriano F."/>
            <person name="Droege M."/>
            <person name="Puehler A."/>
        </authorList>
    </citation>
    <scope>NUCLEOTIDE SEQUENCE [LARGE SCALE GENOMIC DNA]</scope>
    <source>
        <strain evidence="14">ATCC 43042 / DSM 7109</strain>
    </source>
</reference>
<evidence type="ECO:0000256" key="6">
    <source>
        <dbReference type="ARBA" id="ARBA00023027"/>
    </source>
</evidence>
<comment type="caution">
    <text evidence="9">Lacks conserved residue(s) required for the propagation of feature annotation.</text>
</comment>
<feature type="domain" description="3-dehydroquinate synthase C-terminal" evidence="12">
    <location>
        <begin position="293"/>
        <end position="435"/>
    </location>
</feature>
<feature type="binding site" evidence="9">
    <location>
        <position position="296"/>
    </location>
    <ligand>
        <name>Zn(2+)</name>
        <dbReference type="ChEBI" id="CHEBI:29105"/>
    </ligand>
</feature>
<evidence type="ECO:0000313" key="14">
    <source>
        <dbReference type="Proteomes" id="UP000001727"/>
    </source>
</evidence>
<keyword evidence="9" id="KW-0862">Zinc</keyword>
<dbReference type="EMBL" id="AM942444">
    <property type="protein sequence ID" value="CAQ04920.1"/>
    <property type="molecule type" value="Genomic_DNA"/>
</dbReference>
<dbReference type="UniPathway" id="UPA00053">
    <property type="reaction ID" value="UER00085"/>
</dbReference>
<evidence type="ECO:0000256" key="5">
    <source>
        <dbReference type="ARBA" id="ARBA00022605"/>
    </source>
</evidence>
<comment type="catalytic activity">
    <reaction evidence="1 9">
        <text>7-phospho-2-dehydro-3-deoxy-D-arabino-heptonate = 3-dehydroquinate + phosphate</text>
        <dbReference type="Rhea" id="RHEA:21968"/>
        <dbReference type="ChEBI" id="CHEBI:32364"/>
        <dbReference type="ChEBI" id="CHEBI:43474"/>
        <dbReference type="ChEBI" id="CHEBI:58394"/>
        <dbReference type="EC" id="4.2.3.4"/>
    </reaction>
</comment>
<comment type="subcellular location">
    <subcellularLocation>
        <location evidence="9">Cytoplasm</location>
    </subcellularLocation>
</comment>
<comment type="cofactor">
    <cofactor evidence="9">
        <name>Co(2+)</name>
        <dbReference type="ChEBI" id="CHEBI:48828"/>
    </cofactor>
    <cofactor evidence="9">
        <name>Zn(2+)</name>
        <dbReference type="ChEBI" id="CHEBI:29105"/>
    </cofactor>
    <text evidence="9">Binds 1 divalent metal cation per subunit. Can use either Co(2+) or Zn(2+).</text>
</comment>
<dbReference type="GO" id="GO:0009073">
    <property type="term" value="P:aromatic amino acid family biosynthetic process"/>
    <property type="evidence" value="ECO:0007669"/>
    <property type="project" value="UniProtKB-KW"/>
</dbReference>
<comment type="cofactor">
    <cofactor evidence="2 9">
        <name>NAD(+)</name>
        <dbReference type="ChEBI" id="CHEBI:57540"/>
    </cofactor>
</comment>
<feature type="compositionally biased region" description="Polar residues" evidence="10">
    <location>
        <begin position="103"/>
        <end position="112"/>
    </location>
</feature>
<dbReference type="STRING" id="504474.cu0960"/>
<feature type="binding site" evidence="9">
    <location>
        <position position="263"/>
    </location>
    <ligand>
        <name>NAD(+)</name>
        <dbReference type="ChEBI" id="CHEBI:57540"/>
    </ligand>
</feature>
<protein>
    <recommendedName>
        <fullName evidence="4 9">3-dehydroquinate synthase</fullName>
        <shortName evidence="9">DHQS</shortName>
        <ecNumber evidence="4 9">4.2.3.4</ecNumber>
    </recommendedName>
</protein>
<dbReference type="InterPro" id="IPR056179">
    <property type="entry name" value="DHQS_C"/>
</dbReference>
<keyword evidence="9" id="KW-0170">Cobalt</keyword>
<evidence type="ECO:0000256" key="7">
    <source>
        <dbReference type="ARBA" id="ARBA00023141"/>
    </source>
</evidence>
<dbReference type="GO" id="GO:0003856">
    <property type="term" value="F:3-dehydroquinate synthase activity"/>
    <property type="evidence" value="ECO:0007669"/>
    <property type="project" value="UniProtKB-UniRule"/>
</dbReference>
<keyword evidence="7 9" id="KW-0057">Aromatic amino acid biosynthesis</keyword>
<organism evidence="13 14">
    <name type="scientific">Corynebacterium urealyticum (strain ATCC 43042 / DSM 7109)</name>
    <dbReference type="NCBI Taxonomy" id="504474"/>
    <lineage>
        <taxon>Bacteria</taxon>
        <taxon>Bacillati</taxon>
        <taxon>Actinomycetota</taxon>
        <taxon>Actinomycetes</taxon>
        <taxon>Mycobacteriales</taxon>
        <taxon>Corynebacteriaceae</taxon>
        <taxon>Corynebacterium</taxon>
    </lineage>
</organism>
<dbReference type="GO" id="GO:0008652">
    <property type="term" value="P:amino acid biosynthetic process"/>
    <property type="evidence" value="ECO:0007669"/>
    <property type="project" value="UniProtKB-KW"/>
</dbReference>
<dbReference type="GO" id="GO:0005737">
    <property type="term" value="C:cytoplasm"/>
    <property type="evidence" value="ECO:0007669"/>
    <property type="project" value="UniProtKB-SubCell"/>
</dbReference>
<dbReference type="HOGENOM" id="CLU_001201_0_3_11"/>
<feature type="compositionally biased region" description="Polar residues" evidence="10">
    <location>
        <begin position="81"/>
        <end position="94"/>
    </location>
</feature>
<accession>B1VDM2</accession>
<keyword evidence="6 9" id="KW-0520">NAD</keyword>
<dbReference type="KEGG" id="cur:cu0960"/>
<feature type="compositionally biased region" description="Low complexity" evidence="10">
    <location>
        <begin position="33"/>
        <end position="56"/>
    </location>
</feature>
<gene>
    <name evidence="9" type="primary">aroB</name>
    <name evidence="13" type="ordered locus">cu0960</name>
</gene>
<evidence type="ECO:0000256" key="10">
    <source>
        <dbReference type="SAM" id="MobiDB-lite"/>
    </source>
</evidence>
<dbReference type="GO" id="GO:0000166">
    <property type="term" value="F:nucleotide binding"/>
    <property type="evidence" value="ECO:0007669"/>
    <property type="project" value="UniProtKB-KW"/>
</dbReference>
<dbReference type="GO" id="GO:0046872">
    <property type="term" value="F:metal ion binding"/>
    <property type="evidence" value="ECO:0007669"/>
    <property type="project" value="UniProtKB-KW"/>
</dbReference>
<dbReference type="NCBIfam" id="TIGR01357">
    <property type="entry name" value="aroB"/>
    <property type="match status" value="1"/>
</dbReference>
<dbReference type="Gene3D" id="1.20.1090.10">
    <property type="entry name" value="Dehydroquinate synthase-like - alpha domain"/>
    <property type="match status" value="1"/>
</dbReference>
<evidence type="ECO:0000256" key="2">
    <source>
        <dbReference type="ARBA" id="ARBA00001911"/>
    </source>
</evidence>
<feature type="binding site" evidence="9">
    <location>
        <position position="254"/>
    </location>
    <ligand>
        <name>NAD(+)</name>
        <dbReference type="ChEBI" id="CHEBI:57540"/>
    </ligand>
</feature>
<dbReference type="PANTHER" id="PTHR43622">
    <property type="entry name" value="3-DEHYDROQUINATE SYNTHASE"/>
    <property type="match status" value="1"/>
</dbReference>
<sequence>MWTLPRAFAVPLGTKPARCWTSPIPKRSISGCTTSATSSTKRSRASASAPATTTRSGRFPPSCSTSKTQNSSRPQPAGRSTAAQRSLHNTTTTTAREKERDSVTTPNSAQQHTPRRIDVRTASPYPVLISRGIETMIPPMLEVTEGASTFLIIHQPALAERAAHVARLLEAEGKVAELLEISDAEDGKTIASAERCWDRCADAGLTRQDCIISVGGGAATDLAGFIAATWMRGIRVAHVPTSLLGMVDAAVGGKTGINTTRGKNLVGAFHEPAAVLIDLDTLKDLPREELIAGSAEIIKAGFIRDERIIEIYEDDPTEALNPAGDVLPELIERAIKVKADVVAQDLKESYIREILNYGHTFCHAVEQQENYRWRHGQAVGVGMMFEAELAKAAGLIDQELVDRHRNILRSVGLATTYRHSDFDTLIEVMGRDKKNKQGKIRFVVLEGLANPTRLESPSREHLDAAWEAISE</sequence>
<evidence type="ECO:0000256" key="8">
    <source>
        <dbReference type="ARBA" id="ARBA00023239"/>
    </source>
</evidence>
<feature type="binding site" evidence="9">
    <location>
        <position position="359"/>
    </location>
    <ligand>
        <name>Zn(2+)</name>
        <dbReference type="ChEBI" id="CHEBI:29105"/>
    </ligand>
</feature>
<proteinExistence type="inferred from homology"/>
<name>B1VDM2_CORU7</name>
<evidence type="ECO:0000256" key="3">
    <source>
        <dbReference type="ARBA" id="ARBA00004661"/>
    </source>
</evidence>
<feature type="binding site" evidence="9">
    <location>
        <begin position="217"/>
        <end position="221"/>
    </location>
    <ligand>
        <name>NAD(+)</name>
        <dbReference type="ChEBI" id="CHEBI:57540"/>
    </ligand>
</feature>
<evidence type="ECO:0000256" key="1">
    <source>
        <dbReference type="ARBA" id="ARBA00001393"/>
    </source>
</evidence>
<dbReference type="InterPro" id="IPR030960">
    <property type="entry name" value="DHQS/DOIS_N"/>
</dbReference>
<evidence type="ECO:0000259" key="12">
    <source>
        <dbReference type="Pfam" id="PF24621"/>
    </source>
</evidence>